<dbReference type="SUPFAM" id="SSF51338">
    <property type="entry name" value="Composite domain of metallo-dependent hydrolases"/>
    <property type="match status" value="1"/>
</dbReference>
<dbReference type="InterPro" id="IPR013108">
    <property type="entry name" value="Amidohydro_3"/>
</dbReference>
<organism evidence="2 3">
    <name type="scientific">Exiguobacterium oxidotolerans</name>
    <dbReference type="NCBI Taxonomy" id="223958"/>
    <lineage>
        <taxon>Bacteria</taxon>
        <taxon>Bacillati</taxon>
        <taxon>Bacillota</taxon>
        <taxon>Bacilli</taxon>
        <taxon>Bacillales</taxon>
        <taxon>Bacillales Family XII. Incertae Sedis</taxon>
        <taxon>Exiguobacterium</taxon>
    </lineage>
</organism>
<dbReference type="Gene3D" id="2.30.40.10">
    <property type="entry name" value="Urease, subunit C, domain 1"/>
    <property type="match status" value="1"/>
</dbReference>
<dbReference type="Gene3D" id="3.10.310.70">
    <property type="match status" value="1"/>
</dbReference>
<keyword evidence="3" id="KW-1185">Reference proteome</keyword>
<dbReference type="InterPro" id="IPR011059">
    <property type="entry name" value="Metal-dep_hydrolase_composite"/>
</dbReference>
<name>A0A653IB14_9BACL</name>
<accession>A0A653IB14</accession>
<feature type="domain" description="Amidohydrolase 3" evidence="1">
    <location>
        <begin position="50"/>
        <end position="512"/>
    </location>
</feature>
<dbReference type="PANTHER" id="PTHR22642">
    <property type="entry name" value="IMIDAZOLONEPROPIONASE"/>
    <property type="match status" value="1"/>
</dbReference>
<evidence type="ECO:0000313" key="3">
    <source>
        <dbReference type="Proteomes" id="UP000439752"/>
    </source>
</evidence>
<gene>
    <name evidence="2" type="ORF">EXIGUO9Y_270218</name>
</gene>
<keyword evidence="2" id="KW-0378">Hydrolase</keyword>
<dbReference type="SUPFAM" id="SSF51556">
    <property type="entry name" value="Metallo-dependent hydrolases"/>
    <property type="match status" value="1"/>
</dbReference>
<dbReference type="PANTHER" id="PTHR22642:SF2">
    <property type="entry name" value="PROTEIN LONG AFTER FAR-RED 3"/>
    <property type="match status" value="1"/>
</dbReference>
<dbReference type="AlphaFoldDB" id="A0A653IB14"/>
<sequence>MGTLYVNGIIRTMAHEHDVHPAMFIEAGRIVAMGDEGKLRRRFGKRVESIVNLNGKAVYPAFTDAHIHLIGYGEAIGRVDASRYMTLEELGQAFLKAEAINGIHVAEGYDETKLDQAPTKAWLNQLFPTEPALLKRTDRHTVLVNDVLFEQLGYKASTVIEGGKIGLLDSGEADGFLYDAAMEPLYALQAGSTERNKSSLRAAIKDLHRHGIVAAHTEDLSYHGELNEVLSAYKEVTEETGFHAHLLVHHLVLDEFIQANPVLPDTLSIGAMKLFVDGALGGRTALLHRGYSDDPTTRGIEVHSQDQLEQLVKRARSYGFTVAAHVIGDLAIERFVDVLEKYPAPKGTRDRIIHATVVRPELLARVRKLPVLIDVQPVFLLDDADFAEARLGLKRLDSAYRLKSLAGTGALMCGGSDAPISSPDVRRALYAAAVGKAGRIDKSNEVLSMYEALLLFTKNPHVATETHGRKGMLLPGYDADFVIFEEDFYRLADEQILTNRLVETVQQGKTVYRLEASLTTT</sequence>
<dbReference type="Proteomes" id="UP000439752">
    <property type="component" value="Unassembled WGS sequence"/>
</dbReference>
<dbReference type="Gene3D" id="3.20.20.140">
    <property type="entry name" value="Metal-dependent hydrolases"/>
    <property type="match status" value="1"/>
</dbReference>
<protein>
    <submittedName>
        <fullName evidence="2">Amidohydrolase</fullName>
    </submittedName>
</protein>
<dbReference type="InterPro" id="IPR033932">
    <property type="entry name" value="YtcJ-like"/>
</dbReference>
<dbReference type="Pfam" id="PF07969">
    <property type="entry name" value="Amidohydro_3"/>
    <property type="match status" value="1"/>
</dbReference>
<dbReference type="CDD" id="cd01300">
    <property type="entry name" value="YtcJ_like"/>
    <property type="match status" value="1"/>
</dbReference>
<dbReference type="EMBL" id="CABWKQ010000020">
    <property type="protein sequence ID" value="VWX36267.1"/>
    <property type="molecule type" value="Genomic_DNA"/>
</dbReference>
<evidence type="ECO:0000259" key="1">
    <source>
        <dbReference type="Pfam" id="PF07969"/>
    </source>
</evidence>
<evidence type="ECO:0000313" key="2">
    <source>
        <dbReference type="EMBL" id="VWX36267.1"/>
    </source>
</evidence>
<reference evidence="2 3" key="1">
    <citation type="submission" date="2019-10" db="EMBL/GenBank/DDBJ databases">
        <authorList>
            <person name="Karimi E."/>
        </authorList>
    </citation>
    <scope>NUCLEOTIDE SEQUENCE [LARGE SCALE GENOMIC DNA]</scope>
    <source>
        <strain evidence="2">Exiguobacterium sp. 9Y</strain>
    </source>
</reference>
<dbReference type="GO" id="GO:0016810">
    <property type="term" value="F:hydrolase activity, acting on carbon-nitrogen (but not peptide) bonds"/>
    <property type="evidence" value="ECO:0007669"/>
    <property type="project" value="InterPro"/>
</dbReference>
<proteinExistence type="predicted"/>
<dbReference type="RefSeq" id="WP_159173475.1">
    <property type="nucleotide sequence ID" value="NZ_LR732312.1"/>
</dbReference>
<dbReference type="InterPro" id="IPR032466">
    <property type="entry name" value="Metal_Hydrolase"/>
</dbReference>